<feature type="compositionally biased region" description="Polar residues" evidence="2">
    <location>
        <begin position="304"/>
        <end position="314"/>
    </location>
</feature>
<dbReference type="Gene3D" id="2.60.210.10">
    <property type="entry name" value="Apoptosis, Tumor Necrosis Factor Receptor Associated Protein 2, Chain A"/>
    <property type="match status" value="1"/>
</dbReference>
<dbReference type="GO" id="GO:0005200">
    <property type="term" value="F:structural constituent of cytoskeleton"/>
    <property type="evidence" value="ECO:0007669"/>
    <property type="project" value="TreeGrafter"/>
</dbReference>
<dbReference type="Proteomes" id="UP000038045">
    <property type="component" value="Unplaced"/>
</dbReference>
<feature type="region of interest" description="Disordered" evidence="2">
    <location>
        <begin position="958"/>
        <end position="991"/>
    </location>
</feature>
<dbReference type="PANTHER" id="PTHR47357:SF1">
    <property type="entry name" value="SPINDLE POLE BODY COMPONENT 110"/>
    <property type="match status" value="1"/>
</dbReference>
<feature type="compositionally biased region" description="Low complexity" evidence="2">
    <location>
        <begin position="1338"/>
        <end position="1357"/>
    </location>
</feature>
<protein>
    <submittedName>
        <fullName evidence="5">MATH domain-containing protein</fullName>
    </submittedName>
</protein>
<evidence type="ECO:0000313" key="5">
    <source>
        <dbReference type="WBParaSite" id="PTRK_0001301200.2"/>
    </source>
</evidence>
<feature type="compositionally biased region" description="Polar residues" evidence="2">
    <location>
        <begin position="1072"/>
        <end position="1099"/>
    </location>
</feature>
<dbReference type="PROSITE" id="PS50144">
    <property type="entry name" value="MATH"/>
    <property type="match status" value="1"/>
</dbReference>
<keyword evidence="1" id="KW-0175">Coiled coil</keyword>
<reference evidence="5" key="1">
    <citation type="submission" date="2017-02" db="UniProtKB">
        <authorList>
            <consortium name="WormBaseParasite"/>
        </authorList>
    </citation>
    <scope>IDENTIFICATION</scope>
</reference>
<feature type="region of interest" description="Disordered" evidence="2">
    <location>
        <begin position="1"/>
        <end position="27"/>
    </location>
</feature>
<name>A0A0N4ZWI1_PARTI</name>
<dbReference type="Pfam" id="PF24525">
    <property type="entry name" value="TTC3"/>
    <property type="match status" value="1"/>
</dbReference>
<feature type="coiled-coil region" evidence="1">
    <location>
        <begin position="709"/>
        <end position="866"/>
    </location>
</feature>
<evidence type="ECO:0000256" key="1">
    <source>
        <dbReference type="SAM" id="Coils"/>
    </source>
</evidence>
<feature type="compositionally biased region" description="Polar residues" evidence="2">
    <location>
        <begin position="978"/>
        <end position="991"/>
    </location>
</feature>
<proteinExistence type="predicted"/>
<accession>A0A0N4ZWI1</accession>
<organism evidence="4 5">
    <name type="scientific">Parastrongyloides trichosuri</name>
    <name type="common">Possum-specific nematode worm</name>
    <dbReference type="NCBI Taxonomy" id="131310"/>
    <lineage>
        <taxon>Eukaryota</taxon>
        <taxon>Metazoa</taxon>
        <taxon>Ecdysozoa</taxon>
        <taxon>Nematoda</taxon>
        <taxon>Chromadorea</taxon>
        <taxon>Rhabditida</taxon>
        <taxon>Tylenchina</taxon>
        <taxon>Panagrolaimomorpha</taxon>
        <taxon>Strongyloidoidea</taxon>
        <taxon>Strongyloididae</taxon>
        <taxon>Parastrongyloides</taxon>
    </lineage>
</organism>
<feature type="compositionally biased region" description="Pro residues" evidence="2">
    <location>
        <begin position="958"/>
        <end position="968"/>
    </location>
</feature>
<dbReference type="STRING" id="131310.A0A0N4ZWI1"/>
<dbReference type="WBParaSite" id="PTRK_0001301200.2">
    <property type="protein sequence ID" value="PTRK_0001301200.2"/>
    <property type="gene ID" value="PTRK_0001301200"/>
</dbReference>
<feature type="region of interest" description="Disordered" evidence="2">
    <location>
        <begin position="292"/>
        <end position="330"/>
    </location>
</feature>
<evidence type="ECO:0000313" key="4">
    <source>
        <dbReference type="Proteomes" id="UP000038045"/>
    </source>
</evidence>
<feature type="compositionally biased region" description="Polar residues" evidence="2">
    <location>
        <begin position="1307"/>
        <end position="1337"/>
    </location>
</feature>
<dbReference type="InterPro" id="IPR056872">
    <property type="entry name" value="TTC3/DZIP3-like_helical"/>
</dbReference>
<feature type="compositionally biased region" description="Polar residues" evidence="2">
    <location>
        <begin position="1235"/>
        <end position="1288"/>
    </location>
</feature>
<evidence type="ECO:0000256" key="2">
    <source>
        <dbReference type="SAM" id="MobiDB-lite"/>
    </source>
</evidence>
<dbReference type="GO" id="GO:0005856">
    <property type="term" value="C:cytoskeleton"/>
    <property type="evidence" value="ECO:0007669"/>
    <property type="project" value="TreeGrafter"/>
</dbReference>
<keyword evidence="4" id="KW-1185">Reference proteome</keyword>
<sequence length="1357" mass="154763">MVNSTPSRSVSNVSQSDAPETSTGSSYDDSTKFVLNFRISNFATLEDTVKSVPYYRDHTYWRIMAMRRHNENNKNKESKKEQYRNSDLTLGIFVHCTTDSYSDDWIVDAQACLRILNLANTGTPITRELMGHQYTVSETDWGYSTFAKWMEIVDENNGYLVDGAIQIQAEITAKKPVNLMDYHTFWRKGTDLLKIAELQLERGNVDKAIEANGRSAILCGKRCFKLKKQIDEQKDRLSQVAISENIKRIESMTSSGCSDLKSASTSALKQAISTTSIKKVVNKAKHFGYQIPGVRNGDVRSSRRSSLQTKSNGSKDGDEDDGCTSPSFIYSLSPQSNNSSAFANEPCSYHDNLEDNTVKSAQGALLPETSSGPQSRKSSFSVYGYPNGDSLKGDSSMSNYNSQRLEVVKQEARIEYEVYQDFTTKTVLRNTDDYPVDSQQTIINQNWSNVAPIPAAFDNWEQKLVDNNQALFSFRTNKLDKPHPMNFLEPVCYTMKNCSRIQMEEKDMAPKASKYMENVIYNNDHNYEWWPEVPEGQTFEDYHKIPKVLCIEERVKEQEDMAKLSEFLKKNMIGMWKSRHPDLNQKGKNFFKLLSDLDTRMSQFKCEPNDEDIQNMIDNKQGFEETINHAFIEACHLLNANANETVQRRFFFKDSYVDEECFDDKYLNSEGTYMLIPARICDILAHLYSRWKWIEVVYIKKCILANNVNEELNKDLKDTVSEKQKLTTEISLLNAENTSLKENIKTLKCEIKNWIEKCKVNESAIESNKTTSQLYKNVLKEFNGYKKTSEEEVSKLKREIQSVNDLKKKFQTDYNLLQESYKNLQKTTEEKYNLVKKLEKQLSDQKKSSEKETTSLQERCKRLELNLLEKITDNGLIYYEKSKEIAENELNTWKEKQKEKDYLNDEIVKNNIKIFEEYISTIEKQITSIRNDFESRTGQINSGKNLSQIGKLKIPKPPILPKAEPLPVPKKKSTPPKSNIQTPHKTINNPISMINYGPTSRGLSSTNPTFSNNISEKSAFRVPVSTFSKDLPTSSNNPAYSFNPIINPSYENKNMRSETSSITPIGVKPANFKNNSENSALSTPKINSITKDDNNSMPDFSTDKPDNIWGVWNPLSSTNEITSLFHESSKPIKDNISSYEFNKDPFEYSINNDPISNIWAATPEDVEVSTLLKINTNFNPPPKDVVKNNQGVNFNAMYDGVQGEGGLSNNFSPYSNTSSSTNNYRALQSFGGGTSSQNDNMSGGDWYNNSIPWTQNNRISTFSNKPTSAQGNSNNHRYISKSDSVSKIQMQSSLQQAPQQQPTQGQYTTYNSQQQDTTGLQKANFSQPPPTNNIWDWQNTNYTNTSNGSYQSQRRNY</sequence>
<feature type="compositionally biased region" description="Low complexity" evidence="2">
    <location>
        <begin position="1289"/>
        <end position="1306"/>
    </location>
</feature>
<evidence type="ECO:0000259" key="3">
    <source>
        <dbReference type="PROSITE" id="PS50144"/>
    </source>
</evidence>
<feature type="compositionally biased region" description="Polar residues" evidence="2">
    <location>
        <begin position="368"/>
        <end position="381"/>
    </location>
</feature>
<feature type="region of interest" description="Disordered" evidence="2">
    <location>
        <begin position="365"/>
        <end position="384"/>
    </location>
</feature>
<feature type="region of interest" description="Disordered" evidence="2">
    <location>
        <begin position="1225"/>
        <end position="1357"/>
    </location>
</feature>
<feature type="domain" description="MATH" evidence="3">
    <location>
        <begin position="32"/>
        <end position="171"/>
    </location>
</feature>
<dbReference type="InterPro" id="IPR008974">
    <property type="entry name" value="TRAF-like"/>
</dbReference>
<feature type="region of interest" description="Disordered" evidence="2">
    <location>
        <begin position="1066"/>
        <end position="1099"/>
    </location>
</feature>
<dbReference type="SUPFAM" id="SSF49599">
    <property type="entry name" value="TRAF domain-like"/>
    <property type="match status" value="1"/>
</dbReference>
<dbReference type="PANTHER" id="PTHR47357">
    <property type="entry name" value="COP1-INTERACTIVE PROTEIN 1"/>
    <property type="match status" value="1"/>
</dbReference>
<dbReference type="InterPro" id="IPR002083">
    <property type="entry name" value="MATH/TRAF_dom"/>
</dbReference>